<keyword evidence="3" id="KW-1185">Reference proteome</keyword>
<feature type="region of interest" description="Disordered" evidence="1">
    <location>
        <begin position="86"/>
        <end position="112"/>
    </location>
</feature>
<accession>A0A5A7PBS1</accession>
<name>A0A5A7PBS1_STRAF</name>
<sequence length="265" mass="29805">MEDWKLISCRGVLLNILKLYFVRGFWMGSLNQPNVFKKVDANVHQLKGSNSSSHRKNYNATLTKDLIVRTKNKNLKEVNLATPIRDTQKKDPHSSSLCSQHASTEIGKTKPKAEKEKLPVLADCSLAPSRFAKRKFVTNTASGVVFVLRAERAILNWRTPRWTSRGMRVMLRFESKTVFAAKGSRNMLSSAYLFEGMFFTSPPSSIFWLICPPTTITSCGNIGNLRGLRGKSCPKPYNVSESRKPPAPFGMAFLYLQLPMDLKLG</sequence>
<evidence type="ECO:0000313" key="2">
    <source>
        <dbReference type="EMBL" id="GER30171.1"/>
    </source>
</evidence>
<reference evidence="3" key="1">
    <citation type="journal article" date="2019" name="Curr. Biol.">
        <title>Genome Sequence of Striga asiatica Provides Insight into the Evolution of Plant Parasitism.</title>
        <authorList>
            <person name="Yoshida S."/>
            <person name="Kim S."/>
            <person name="Wafula E.K."/>
            <person name="Tanskanen J."/>
            <person name="Kim Y.M."/>
            <person name="Honaas L."/>
            <person name="Yang Z."/>
            <person name="Spallek T."/>
            <person name="Conn C.E."/>
            <person name="Ichihashi Y."/>
            <person name="Cheong K."/>
            <person name="Cui S."/>
            <person name="Der J.P."/>
            <person name="Gundlach H."/>
            <person name="Jiao Y."/>
            <person name="Hori C."/>
            <person name="Ishida J.K."/>
            <person name="Kasahara H."/>
            <person name="Kiba T."/>
            <person name="Kim M.S."/>
            <person name="Koo N."/>
            <person name="Laohavisit A."/>
            <person name="Lee Y.H."/>
            <person name="Lumba S."/>
            <person name="McCourt P."/>
            <person name="Mortimer J.C."/>
            <person name="Mutuku J.M."/>
            <person name="Nomura T."/>
            <person name="Sasaki-Sekimoto Y."/>
            <person name="Seto Y."/>
            <person name="Wang Y."/>
            <person name="Wakatake T."/>
            <person name="Sakakibara H."/>
            <person name="Demura T."/>
            <person name="Yamaguchi S."/>
            <person name="Yoneyama K."/>
            <person name="Manabe R.I."/>
            <person name="Nelson D.C."/>
            <person name="Schulman A.H."/>
            <person name="Timko M.P."/>
            <person name="dePamphilis C.W."/>
            <person name="Choi D."/>
            <person name="Shirasu K."/>
        </authorList>
    </citation>
    <scope>NUCLEOTIDE SEQUENCE [LARGE SCALE GENOMIC DNA]</scope>
    <source>
        <strain evidence="3">cv. UVA1</strain>
    </source>
</reference>
<proteinExistence type="predicted"/>
<dbReference type="AlphaFoldDB" id="A0A5A7PBS1"/>
<dbReference type="EMBL" id="BKCP01004317">
    <property type="protein sequence ID" value="GER30171.1"/>
    <property type="molecule type" value="Genomic_DNA"/>
</dbReference>
<protein>
    <submittedName>
        <fullName evidence="2">Histidine-containing phosphotransfer protein 1</fullName>
    </submittedName>
</protein>
<organism evidence="2 3">
    <name type="scientific">Striga asiatica</name>
    <name type="common">Asiatic witchweed</name>
    <name type="synonym">Buchnera asiatica</name>
    <dbReference type="NCBI Taxonomy" id="4170"/>
    <lineage>
        <taxon>Eukaryota</taxon>
        <taxon>Viridiplantae</taxon>
        <taxon>Streptophyta</taxon>
        <taxon>Embryophyta</taxon>
        <taxon>Tracheophyta</taxon>
        <taxon>Spermatophyta</taxon>
        <taxon>Magnoliopsida</taxon>
        <taxon>eudicotyledons</taxon>
        <taxon>Gunneridae</taxon>
        <taxon>Pentapetalae</taxon>
        <taxon>asterids</taxon>
        <taxon>lamiids</taxon>
        <taxon>Lamiales</taxon>
        <taxon>Orobanchaceae</taxon>
        <taxon>Buchnereae</taxon>
        <taxon>Striga</taxon>
    </lineage>
</organism>
<evidence type="ECO:0000313" key="3">
    <source>
        <dbReference type="Proteomes" id="UP000325081"/>
    </source>
</evidence>
<comment type="caution">
    <text evidence="2">The sequence shown here is derived from an EMBL/GenBank/DDBJ whole genome shotgun (WGS) entry which is preliminary data.</text>
</comment>
<evidence type="ECO:0000256" key="1">
    <source>
        <dbReference type="SAM" id="MobiDB-lite"/>
    </source>
</evidence>
<dbReference type="Proteomes" id="UP000325081">
    <property type="component" value="Unassembled WGS sequence"/>
</dbReference>
<gene>
    <name evidence="2" type="ORF">STAS_06097</name>
</gene>
<feature type="compositionally biased region" description="Polar residues" evidence="1">
    <location>
        <begin position="94"/>
        <end position="103"/>
    </location>
</feature>